<name>A0ABT0XDV8_9BACI</name>
<organism evidence="1 2">
    <name type="scientific">Alkalicoccobacillus plakortidis</name>
    <dbReference type="NCBI Taxonomy" id="444060"/>
    <lineage>
        <taxon>Bacteria</taxon>
        <taxon>Bacillati</taxon>
        <taxon>Bacillota</taxon>
        <taxon>Bacilli</taxon>
        <taxon>Bacillales</taxon>
        <taxon>Bacillaceae</taxon>
        <taxon>Alkalicoccobacillus</taxon>
    </lineage>
</organism>
<dbReference type="EMBL" id="JAMQJY010000001">
    <property type="protein sequence ID" value="MCM2674090.1"/>
    <property type="molecule type" value="Genomic_DNA"/>
</dbReference>
<dbReference type="InterPro" id="IPR024556">
    <property type="entry name" value="DUF3599"/>
</dbReference>
<dbReference type="RefSeq" id="WP_251603016.1">
    <property type="nucleotide sequence ID" value="NZ_JAMQJY010000001.1"/>
</dbReference>
<accession>A0ABT0XDV8</accession>
<comment type="caution">
    <text evidence="1">The sequence shown here is derived from an EMBL/GenBank/DDBJ whole genome shotgun (WGS) entry which is preliminary data.</text>
</comment>
<evidence type="ECO:0000313" key="2">
    <source>
        <dbReference type="Proteomes" id="UP001203665"/>
    </source>
</evidence>
<dbReference type="InterPro" id="IPR038667">
    <property type="entry name" value="XkdH-like_sf"/>
</dbReference>
<sequence>MSFEDMLNDECDIYRLESTSSGSMYNVPSHHNQVKHGYPAKPIAEAIPCHFEEQNQNIVQGDPANAFSQVMRITFLSDADIQMHDAVEWEGTRYILQKPKNVRDHHQIVIGIRSENL</sequence>
<reference evidence="1" key="1">
    <citation type="submission" date="2022-06" db="EMBL/GenBank/DDBJ databases">
        <title>Alkalicoccobacillus porphyridii sp. nov., isolated from a marine red alga, Porphyridium purpureum and reclassification of Shouchella plakortidis and Shouchella gibsonii as Alkalicoccobacillus plakortidis comb. nov. and Alkalicoccobacillus gibsonii comb. nov.</title>
        <authorList>
            <person name="Kim K.H."/>
            <person name="Lee J.K."/>
            <person name="Han D.M."/>
            <person name="Baek J.H."/>
            <person name="Jeon C.O."/>
        </authorList>
    </citation>
    <scope>NUCLEOTIDE SEQUENCE</scope>
    <source>
        <strain evidence="1">DSM 19153</strain>
    </source>
</reference>
<evidence type="ECO:0000313" key="1">
    <source>
        <dbReference type="EMBL" id="MCM2674090.1"/>
    </source>
</evidence>
<dbReference type="Proteomes" id="UP001203665">
    <property type="component" value="Unassembled WGS sequence"/>
</dbReference>
<gene>
    <name evidence="1" type="ORF">NDM98_00190</name>
</gene>
<dbReference type="Gene3D" id="2.40.10.370">
    <property type="entry name" value="Protein of unknown function DUF3599"/>
    <property type="match status" value="1"/>
</dbReference>
<protein>
    <submittedName>
        <fullName evidence="1">YqbH/XkdH family protein</fullName>
    </submittedName>
</protein>
<keyword evidence="2" id="KW-1185">Reference proteome</keyword>
<proteinExistence type="predicted"/>
<dbReference type="Pfam" id="PF12206">
    <property type="entry name" value="DUF3599"/>
    <property type="match status" value="1"/>
</dbReference>